<feature type="compositionally biased region" description="Basic and acidic residues" evidence="4">
    <location>
        <begin position="440"/>
        <end position="461"/>
    </location>
</feature>
<feature type="compositionally biased region" description="Acidic residues" evidence="4">
    <location>
        <begin position="462"/>
        <end position="477"/>
    </location>
</feature>
<evidence type="ECO:0000256" key="2">
    <source>
        <dbReference type="ARBA" id="ARBA00013750"/>
    </source>
</evidence>
<dbReference type="EMBL" id="JH431970">
    <property type="status" value="NOT_ANNOTATED_CDS"/>
    <property type="molecule type" value="Genomic_DNA"/>
</dbReference>
<dbReference type="HOGENOM" id="CLU_030217_0_0_1"/>
<feature type="domain" description="CS" evidence="5">
    <location>
        <begin position="1"/>
        <end position="93"/>
    </location>
</feature>
<dbReference type="InterPro" id="IPR007052">
    <property type="entry name" value="CS_dom"/>
</dbReference>
<dbReference type="GO" id="GO:0000493">
    <property type="term" value="P:box H/ACA snoRNP assembly"/>
    <property type="evidence" value="ECO:0007669"/>
    <property type="project" value="InterPro"/>
</dbReference>
<dbReference type="EnsemblMetazoa" id="SMAR010260-RA">
    <property type="protein sequence ID" value="SMAR010260-PA"/>
    <property type="gene ID" value="SMAR010260"/>
</dbReference>
<dbReference type="Pfam" id="PF04925">
    <property type="entry name" value="SHQ1"/>
    <property type="match status" value="1"/>
</dbReference>
<dbReference type="InterPro" id="IPR048696">
    <property type="entry name" value="SHQ1-like_CS"/>
</dbReference>
<reference evidence="6" key="2">
    <citation type="submission" date="2015-02" db="UniProtKB">
        <authorList>
            <consortium name="EnsemblMetazoa"/>
        </authorList>
    </citation>
    <scope>IDENTIFICATION</scope>
</reference>
<comment type="similarity">
    <text evidence="1">Belongs to the SHQ1 family.</text>
</comment>
<dbReference type="PROSITE" id="PS51203">
    <property type="entry name" value="CS"/>
    <property type="match status" value="1"/>
</dbReference>
<dbReference type="PANTHER" id="PTHR12967">
    <property type="entry name" value="PROTEIN SHQ1 HOMOLOG"/>
    <property type="match status" value="1"/>
</dbReference>
<dbReference type="InterPro" id="IPR039742">
    <property type="entry name" value="Shq1"/>
</dbReference>
<dbReference type="GO" id="GO:0005737">
    <property type="term" value="C:cytoplasm"/>
    <property type="evidence" value="ECO:0007669"/>
    <property type="project" value="TreeGrafter"/>
</dbReference>
<evidence type="ECO:0000256" key="1">
    <source>
        <dbReference type="ARBA" id="ARBA00005607"/>
    </source>
</evidence>
<accession>T1J969</accession>
<proteinExistence type="inferred from homology"/>
<organism evidence="6 7">
    <name type="scientific">Strigamia maritima</name>
    <name type="common">European centipede</name>
    <name type="synonym">Geophilus maritimus</name>
    <dbReference type="NCBI Taxonomy" id="126957"/>
    <lineage>
        <taxon>Eukaryota</taxon>
        <taxon>Metazoa</taxon>
        <taxon>Ecdysozoa</taxon>
        <taxon>Arthropoda</taxon>
        <taxon>Myriapoda</taxon>
        <taxon>Chilopoda</taxon>
        <taxon>Pleurostigmophora</taxon>
        <taxon>Geophilomorpha</taxon>
        <taxon>Linotaeniidae</taxon>
        <taxon>Strigamia</taxon>
    </lineage>
</organism>
<feature type="coiled-coil region" evidence="3">
    <location>
        <begin position="394"/>
        <end position="421"/>
    </location>
</feature>
<dbReference type="Gene3D" id="2.60.40.790">
    <property type="match status" value="1"/>
</dbReference>
<dbReference type="PhylomeDB" id="T1J969"/>
<dbReference type="GO" id="GO:0051082">
    <property type="term" value="F:unfolded protein binding"/>
    <property type="evidence" value="ECO:0007669"/>
    <property type="project" value="TreeGrafter"/>
</dbReference>
<evidence type="ECO:0000256" key="3">
    <source>
        <dbReference type="SAM" id="Coils"/>
    </source>
</evidence>
<dbReference type="GO" id="GO:0005654">
    <property type="term" value="C:nucleoplasm"/>
    <property type="evidence" value="ECO:0007669"/>
    <property type="project" value="TreeGrafter"/>
</dbReference>
<dbReference type="eggNOG" id="KOG3247">
    <property type="taxonomic scope" value="Eukaryota"/>
</dbReference>
<dbReference type="InterPro" id="IPR007009">
    <property type="entry name" value="Shq1_C"/>
</dbReference>
<dbReference type="STRING" id="126957.T1J969"/>
<dbReference type="InterPro" id="IPR008978">
    <property type="entry name" value="HSP20-like_chaperone"/>
</dbReference>
<dbReference type="OMA" id="HNIESAW"/>
<sequence length="493" mass="57315">MITPMFKVRQDNDYVIVVIEAKYANVSETEVYFNQYDFKFHSKPYYLRLTFPCQVKSVDECQYSQIATYDCETGTFIINIAKKNQGEVFEDLDFTTKLLAVPRKEEKTPNIEVLDSSTFNDEECEDVDWHIEQQITTEESLISQNCYGFANKKSGCLNKVLEEISDLIELKNPEHKTNDERAKERLGQQIQNFSDDHYLADLYDCDEIEEIVNYLPFWEKETTNIEFTEDEQFILKELPRREYLLSANELRFVGLGLVDLIYCYAYQHRTTFSETNVESGWTIRKLSPTLSWLEVHTSLKSTLVSLIQRSLIYPLYRNWSLSNKIIKDVQKIFSLGRKCILKCLLEIRNIFINCDSQHVLNELYITDYCVWIQKSQEIFIQDLAKSLLEVNICKSDVELDLEELEQAAKEVVAAEMANEKENSSDVKEICNNLEDLHLVNEKGSEGLPTIKEETAEEKEVSTDDDDVDDNSSDETSDSEASYYLDSDDSENEK</sequence>
<name>T1J969_STRMM</name>
<dbReference type="Proteomes" id="UP000014500">
    <property type="component" value="Unassembled WGS sequence"/>
</dbReference>
<evidence type="ECO:0000256" key="4">
    <source>
        <dbReference type="SAM" id="MobiDB-lite"/>
    </source>
</evidence>
<evidence type="ECO:0000259" key="5">
    <source>
        <dbReference type="PROSITE" id="PS51203"/>
    </source>
</evidence>
<dbReference type="AlphaFoldDB" id="T1J969"/>
<evidence type="ECO:0000313" key="6">
    <source>
        <dbReference type="EnsemblMetazoa" id="SMAR010260-PA"/>
    </source>
</evidence>
<protein>
    <recommendedName>
        <fullName evidence="2">Protein SHQ1 homolog</fullName>
    </recommendedName>
</protein>
<dbReference type="Pfam" id="PF21413">
    <property type="entry name" value="SHQ1-like_CS"/>
    <property type="match status" value="1"/>
</dbReference>
<evidence type="ECO:0000313" key="7">
    <source>
        <dbReference type="Proteomes" id="UP000014500"/>
    </source>
</evidence>
<feature type="region of interest" description="Disordered" evidence="4">
    <location>
        <begin position="440"/>
        <end position="493"/>
    </location>
</feature>
<keyword evidence="7" id="KW-1185">Reference proteome</keyword>
<dbReference type="PANTHER" id="PTHR12967:SF0">
    <property type="entry name" value="PROTEIN SHQ1 HOMOLOG"/>
    <property type="match status" value="1"/>
</dbReference>
<keyword evidence="3" id="KW-0175">Coiled coil</keyword>
<reference evidence="7" key="1">
    <citation type="submission" date="2011-05" db="EMBL/GenBank/DDBJ databases">
        <authorList>
            <person name="Richards S.R."/>
            <person name="Qu J."/>
            <person name="Jiang H."/>
            <person name="Jhangiani S.N."/>
            <person name="Agravi P."/>
            <person name="Goodspeed R."/>
            <person name="Gross S."/>
            <person name="Mandapat C."/>
            <person name="Jackson L."/>
            <person name="Mathew T."/>
            <person name="Pu L."/>
            <person name="Thornton R."/>
            <person name="Saada N."/>
            <person name="Wilczek-Boney K.B."/>
            <person name="Lee S."/>
            <person name="Kovar C."/>
            <person name="Wu Y."/>
            <person name="Scherer S.E."/>
            <person name="Worley K.C."/>
            <person name="Muzny D.M."/>
            <person name="Gibbs R."/>
        </authorList>
    </citation>
    <scope>NUCLEOTIDE SEQUENCE</scope>
    <source>
        <strain evidence="7">Brora</strain>
    </source>
</reference>